<dbReference type="Pfam" id="PF00110">
    <property type="entry name" value="wnt"/>
    <property type="match status" value="1"/>
</dbReference>
<feature type="non-terminal residue" evidence="10">
    <location>
        <position position="249"/>
    </location>
</feature>
<proteinExistence type="inferred from homology"/>
<keyword evidence="3 9" id="KW-0217">Developmental protein</keyword>
<dbReference type="InterPro" id="IPR018161">
    <property type="entry name" value="Wnt_CS"/>
</dbReference>
<dbReference type="EMBL" id="JAQQBS010000236">
    <property type="protein sequence ID" value="KAK0169507.1"/>
    <property type="molecule type" value="Genomic_DNA"/>
</dbReference>
<comment type="similarity">
    <text evidence="2 9">Belongs to the Wnt family.</text>
</comment>
<keyword evidence="8" id="KW-0449">Lipoprotein</keyword>
<dbReference type="AlphaFoldDB" id="A0AA39FH60"/>
<protein>
    <recommendedName>
        <fullName evidence="9">Protein Wnt</fullName>
    </recommendedName>
</protein>
<evidence type="ECO:0000313" key="11">
    <source>
        <dbReference type="Proteomes" id="UP001168990"/>
    </source>
</evidence>
<dbReference type="GO" id="GO:0045165">
    <property type="term" value="P:cell fate commitment"/>
    <property type="evidence" value="ECO:0007669"/>
    <property type="project" value="TreeGrafter"/>
</dbReference>
<keyword evidence="4" id="KW-0964">Secreted</keyword>
<comment type="caution">
    <text evidence="10">The sequence shown here is derived from an EMBL/GenBank/DDBJ whole genome shotgun (WGS) entry which is preliminary data.</text>
</comment>
<reference evidence="10" key="1">
    <citation type="journal article" date="2023" name="bioRxiv">
        <title>Scaffold-level genome assemblies of two parasitoid biocontrol wasps reveal the parthenogenesis mechanism and an associated novel virus.</title>
        <authorList>
            <person name="Inwood S."/>
            <person name="Skelly J."/>
            <person name="Guhlin J."/>
            <person name="Harrop T."/>
            <person name="Goldson S."/>
            <person name="Dearden P."/>
        </authorList>
    </citation>
    <scope>NUCLEOTIDE SEQUENCE</scope>
    <source>
        <strain evidence="10">Irish</strain>
        <tissue evidence="10">Whole body</tissue>
    </source>
</reference>
<dbReference type="GO" id="GO:0005125">
    <property type="term" value="F:cytokine activity"/>
    <property type="evidence" value="ECO:0007669"/>
    <property type="project" value="TreeGrafter"/>
</dbReference>
<evidence type="ECO:0000256" key="2">
    <source>
        <dbReference type="ARBA" id="ARBA00005683"/>
    </source>
</evidence>
<dbReference type="GO" id="GO:0060070">
    <property type="term" value="P:canonical Wnt signaling pathway"/>
    <property type="evidence" value="ECO:0007669"/>
    <property type="project" value="TreeGrafter"/>
</dbReference>
<keyword evidence="11" id="KW-1185">Reference proteome</keyword>
<dbReference type="SMART" id="SM00097">
    <property type="entry name" value="WNT1"/>
    <property type="match status" value="1"/>
</dbReference>
<feature type="non-terminal residue" evidence="10">
    <location>
        <position position="1"/>
    </location>
</feature>
<reference evidence="10" key="2">
    <citation type="submission" date="2023-03" db="EMBL/GenBank/DDBJ databases">
        <authorList>
            <person name="Inwood S.N."/>
            <person name="Skelly J.G."/>
            <person name="Guhlin J."/>
            <person name="Harrop T.W.R."/>
            <person name="Goldson S.G."/>
            <person name="Dearden P.K."/>
        </authorList>
    </citation>
    <scope>NUCLEOTIDE SEQUENCE</scope>
    <source>
        <strain evidence="10">Irish</strain>
        <tissue evidence="10">Whole body</tissue>
    </source>
</reference>
<evidence type="ECO:0000256" key="4">
    <source>
        <dbReference type="ARBA" id="ARBA00022525"/>
    </source>
</evidence>
<accession>A0AA39FH60</accession>
<gene>
    <name evidence="10" type="ORF">PV328_011955</name>
</gene>
<dbReference type="PRINTS" id="PR01349">
    <property type="entry name" value="WNTPROTEIN"/>
</dbReference>
<evidence type="ECO:0000256" key="6">
    <source>
        <dbReference type="ARBA" id="ARBA00022687"/>
    </source>
</evidence>
<evidence type="ECO:0000256" key="7">
    <source>
        <dbReference type="ARBA" id="ARBA00023157"/>
    </source>
</evidence>
<evidence type="ECO:0000313" key="10">
    <source>
        <dbReference type="EMBL" id="KAK0169507.1"/>
    </source>
</evidence>
<comment type="subcellular location">
    <subcellularLocation>
        <location evidence="1 9">Secreted</location>
        <location evidence="1 9">Extracellular space</location>
        <location evidence="1 9">Extracellular matrix</location>
    </subcellularLocation>
</comment>
<evidence type="ECO:0000256" key="1">
    <source>
        <dbReference type="ARBA" id="ARBA00004498"/>
    </source>
</evidence>
<evidence type="ECO:0000256" key="9">
    <source>
        <dbReference type="RuleBase" id="RU003500"/>
    </source>
</evidence>
<sequence length="249" mass="27812">CRETAFIYAITSAAVTHSIARACSEGSIQSCSCDYTHQSRTPSQVRDWEWGGCSDNIGYGFKFSREFVDTGERGRNLREKMNLHNNEAGRAHVSSEMRQECKCHGMSGSCTVKTCWMRLPNFRVVGDNLKDRFDGASRVMVTNSERIRGNNNAIMSNSASNSVHGPRQGLSRRHRYSFQLKPYNPEHKPPGTKDLVYLEPSPPFCEKNSKLGILGTHGRQCNDTSIGVDGCDLMCCGRGYKTQEVIVVE</sequence>
<dbReference type="GO" id="GO:0005615">
    <property type="term" value="C:extracellular space"/>
    <property type="evidence" value="ECO:0007669"/>
    <property type="project" value="TreeGrafter"/>
</dbReference>
<dbReference type="GO" id="GO:0005109">
    <property type="term" value="F:frizzled binding"/>
    <property type="evidence" value="ECO:0007669"/>
    <property type="project" value="TreeGrafter"/>
</dbReference>
<dbReference type="PROSITE" id="PS00246">
    <property type="entry name" value="WNT1"/>
    <property type="match status" value="1"/>
</dbReference>
<dbReference type="InterPro" id="IPR005817">
    <property type="entry name" value="Wnt"/>
</dbReference>
<dbReference type="Proteomes" id="UP001168990">
    <property type="component" value="Unassembled WGS sequence"/>
</dbReference>
<keyword evidence="5" id="KW-0272">Extracellular matrix</keyword>
<dbReference type="PANTHER" id="PTHR12027:SF91">
    <property type="entry name" value="PROTO-ONCOGENE WNT-1"/>
    <property type="match status" value="1"/>
</dbReference>
<evidence type="ECO:0000256" key="8">
    <source>
        <dbReference type="ARBA" id="ARBA00023288"/>
    </source>
</evidence>
<evidence type="ECO:0000256" key="5">
    <source>
        <dbReference type="ARBA" id="ARBA00022530"/>
    </source>
</evidence>
<organism evidence="10 11">
    <name type="scientific">Microctonus aethiopoides</name>
    <dbReference type="NCBI Taxonomy" id="144406"/>
    <lineage>
        <taxon>Eukaryota</taxon>
        <taxon>Metazoa</taxon>
        <taxon>Ecdysozoa</taxon>
        <taxon>Arthropoda</taxon>
        <taxon>Hexapoda</taxon>
        <taxon>Insecta</taxon>
        <taxon>Pterygota</taxon>
        <taxon>Neoptera</taxon>
        <taxon>Endopterygota</taxon>
        <taxon>Hymenoptera</taxon>
        <taxon>Apocrita</taxon>
        <taxon>Ichneumonoidea</taxon>
        <taxon>Braconidae</taxon>
        <taxon>Euphorinae</taxon>
        <taxon>Microctonus</taxon>
    </lineage>
</organism>
<dbReference type="PANTHER" id="PTHR12027">
    <property type="entry name" value="WNT RELATED"/>
    <property type="match status" value="1"/>
</dbReference>
<evidence type="ECO:0000256" key="3">
    <source>
        <dbReference type="ARBA" id="ARBA00022473"/>
    </source>
</evidence>
<name>A0AA39FH60_9HYME</name>
<dbReference type="GO" id="GO:0030182">
    <property type="term" value="P:neuron differentiation"/>
    <property type="evidence" value="ECO:0007669"/>
    <property type="project" value="TreeGrafter"/>
</dbReference>
<comment type="function">
    <text evidence="9">Ligand for members of the frizzled family of seven transmembrane receptors.</text>
</comment>
<keyword evidence="6 9" id="KW-0879">Wnt signaling pathway</keyword>
<keyword evidence="7" id="KW-1015">Disulfide bond</keyword>